<evidence type="ECO:0000313" key="3">
    <source>
        <dbReference type="EMBL" id="MDI1493169.1"/>
    </source>
</evidence>
<dbReference type="PANTHER" id="PTHR43355:SF2">
    <property type="entry name" value="FLAVIN REDUCTASE (NADPH)"/>
    <property type="match status" value="1"/>
</dbReference>
<dbReference type="EMBL" id="JAPUFD010000023">
    <property type="protein sequence ID" value="MDI1493169.1"/>
    <property type="molecule type" value="Genomic_DNA"/>
</dbReference>
<accession>A0AA43TZ68</accession>
<keyword evidence="4" id="KW-1185">Reference proteome</keyword>
<organism evidence="3 4">
    <name type="scientific">Ramalina farinacea</name>
    <dbReference type="NCBI Taxonomy" id="258253"/>
    <lineage>
        <taxon>Eukaryota</taxon>
        <taxon>Fungi</taxon>
        <taxon>Dikarya</taxon>
        <taxon>Ascomycota</taxon>
        <taxon>Pezizomycotina</taxon>
        <taxon>Lecanoromycetes</taxon>
        <taxon>OSLEUM clade</taxon>
        <taxon>Lecanoromycetidae</taxon>
        <taxon>Lecanorales</taxon>
        <taxon>Lecanorineae</taxon>
        <taxon>Ramalinaceae</taxon>
        <taxon>Ramalina</taxon>
    </lineage>
</organism>
<feature type="domain" description="NAD(P)-binding" evidence="2">
    <location>
        <begin position="14"/>
        <end position="241"/>
    </location>
</feature>
<sequence length="260" mass="27811">MSASKPLLAFFGPTGGSTLACLILALKSSHTCLALARTPEKLISALLAAGVSQSTISASLHIIKGDILNPADVTRALTLDDNTADIIISGIGTFPTLSTLLFGEVTICRNGVANILDALRRLPPPPSSSTTGRKEKKKPLLVALSTTGIYRNSETRDLPFLMFPLYFCIRVPHHDKVAMEDSIMAEMAKREEAVISGYVMPRPSLLTDGPATEGLVRAGAETKPAVGYTISRQDVGRWVFENCVAREGEGLVGRKVSLTY</sequence>
<dbReference type="Pfam" id="PF13460">
    <property type="entry name" value="NAD_binding_10"/>
    <property type="match status" value="1"/>
</dbReference>
<name>A0AA43TZ68_9LECA</name>
<dbReference type="InterPro" id="IPR016040">
    <property type="entry name" value="NAD(P)-bd_dom"/>
</dbReference>
<dbReference type="PROSITE" id="PS51257">
    <property type="entry name" value="PROKAR_LIPOPROTEIN"/>
    <property type="match status" value="1"/>
</dbReference>
<dbReference type="Gene3D" id="3.40.50.720">
    <property type="entry name" value="NAD(P)-binding Rossmann-like Domain"/>
    <property type="match status" value="1"/>
</dbReference>
<dbReference type="InterPro" id="IPR036291">
    <property type="entry name" value="NAD(P)-bd_dom_sf"/>
</dbReference>
<protein>
    <recommendedName>
        <fullName evidence="2">NAD(P)-binding domain-containing protein</fullName>
    </recommendedName>
</protein>
<dbReference type="PANTHER" id="PTHR43355">
    <property type="entry name" value="FLAVIN REDUCTASE (NADPH)"/>
    <property type="match status" value="1"/>
</dbReference>
<dbReference type="GO" id="GO:0004074">
    <property type="term" value="F:biliverdin reductase [NAD(P)H] activity"/>
    <property type="evidence" value="ECO:0007669"/>
    <property type="project" value="TreeGrafter"/>
</dbReference>
<dbReference type="SUPFAM" id="SSF51735">
    <property type="entry name" value="NAD(P)-binding Rossmann-fold domains"/>
    <property type="match status" value="1"/>
</dbReference>
<comment type="caution">
    <text evidence="3">The sequence shown here is derived from an EMBL/GenBank/DDBJ whole genome shotgun (WGS) entry which is preliminary data.</text>
</comment>
<gene>
    <name evidence="3" type="ORF">OHK93_004957</name>
</gene>
<dbReference type="GO" id="GO:0042602">
    <property type="term" value="F:riboflavin reductase (NADPH) activity"/>
    <property type="evidence" value="ECO:0007669"/>
    <property type="project" value="TreeGrafter"/>
</dbReference>
<dbReference type="AlphaFoldDB" id="A0AA43TZ68"/>
<reference evidence="3" key="1">
    <citation type="journal article" date="2023" name="Genome Biol. Evol.">
        <title>First Whole Genome Sequence and Flow Cytometry Genome Size Data for the Lichen-Forming Fungus Ramalina farinacea (Ascomycota).</title>
        <authorList>
            <person name="Llewellyn T."/>
            <person name="Mian S."/>
            <person name="Hill R."/>
            <person name="Leitch I.J."/>
            <person name="Gaya E."/>
        </authorList>
    </citation>
    <scope>NUCLEOTIDE SEQUENCE</scope>
    <source>
        <strain evidence="3">LIQ254RAFAR</strain>
    </source>
</reference>
<comment type="similarity">
    <text evidence="1">Belongs to the avfA family.</text>
</comment>
<evidence type="ECO:0000256" key="1">
    <source>
        <dbReference type="ARBA" id="ARBA00038376"/>
    </source>
</evidence>
<evidence type="ECO:0000259" key="2">
    <source>
        <dbReference type="Pfam" id="PF13460"/>
    </source>
</evidence>
<dbReference type="InterPro" id="IPR051606">
    <property type="entry name" value="Polyketide_Oxido-like"/>
</dbReference>
<proteinExistence type="inferred from homology"/>
<dbReference type="Proteomes" id="UP001161017">
    <property type="component" value="Unassembled WGS sequence"/>
</dbReference>
<evidence type="ECO:0000313" key="4">
    <source>
        <dbReference type="Proteomes" id="UP001161017"/>
    </source>
</evidence>